<dbReference type="Pfam" id="PF14559">
    <property type="entry name" value="TPR_19"/>
    <property type="match status" value="2"/>
</dbReference>
<sequence length="687" mass="75647">MRFWNGGSGAGRSGGGLVSAVFQRMESMPAGLMAPAPSVVSRGRLSSTPRLISMAWLTSRSLVLTLLLTLGSGCSGDETQRPKVLLVGLDGADWSLIEPMMERGELPNLASLSQRGVRARLRSIQPIISPVIWTTIATGYGPDDHGVIDFTVPDPETGDPIVITSQHRMAKAFWDILTEDGKSVDVVGWWASWPAEEVAGRIVSDRVLSHAFYAESDVQDGLTYPPELYQSLKPSFRSPEDVSFAEAERFMRIDRAAWEAADVHDFNDPIGHFRHIYATLENAGAAARRLLEQPSDVVAAYFEATDTAGHMYMRYAPPEYPYSTDQEREQFGGTVEAFYRAADDQLGHMLAMVGPETYVMVVSDHGFLTGSGRPLENRANLDYRTAALWHRLDGVLLLAGPGIRAGEVLESVSVFDVLPTLLYLMDLPVAEDFRGTVLSGAFETVPRPRTVPTYRDRPWSDARRDALADAHQDVDEERIEKLRSLGYIGGAETGSLVSLRGRLALAQYHLFVGDKMEAIEELRGTVADAPDFYEAQYQLGLVAMQSRDFGAAERWFRATLEVEPDYVPALLNLAFVLRQTGHADEAIELLEHAVEMDPLDPGPEVNLAILLRDSGDAEGALARLDAVLARVPYYPTARVQRALTLHQMGRYAEAVTAWEDVIEVQPQDQRAQGYLEQARAGQPISGS</sequence>
<dbReference type="Pfam" id="PF01663">
    <property type="entry name" value="Phosphodiest"/>
    <property type="match status" value="1"/>
</dbReference>
<feature type="repeat" description="TPR" evidence="3">
    <location>
        <begin position="567"/>
        <end position="600"/>
    </location>
</feature>
<dbReference type="SUPFAM" id="SSF53649">
    <property type="entry name" value="Alkaline phosphatase-like"/>
    <property type="match status" value="1"/>
</dbReference>
<dbReference type="PANTHER" id="PTHR44858">
    <property type="entry name" value="TETRATRICOPEPTIDE REPEAT PROTEIN 6"/>
    <property type="match status" value="1"/>
</dbReference>
<reference evidence="4" key="2">
    <citation type="journal article" date="2021" name="Microbiome">
        <title>Successional dynamics and alternative stable states in a saline activated sludge microbial community over 9 years.</title>
        <authorList>
            <person name="Wang Y."/>
            <person name="Ye J."/>
            <person name="Ju F."/>
            <person name="Liu L."/>
            <person name="Boyd J.A."/>
            <person name="Deng Y."/>
            <person name="Parks D.H."/>
            <person name="Jiang X."/>
            <person name="Yin X."/>
            <person name="Woodcroft B.J."/>
            <person name="Tyson G.W."/>
            <person name="Hugenholtz P."/>
            <person name="Polz M.F."/>
            <person name="Zhang T."/>
        </authorList>
    </citation>
    <scope>NUCLEOTIDE SEQUENCE</scope>
    <source>
        <strain evidence="4">HKST-UBA02</strain>
    </source>
</reference>
<evidence type="ECO:0000256" key="2">
    <source>
        <dbReference type="ARBA" id="ARBA00022803"/>
    </source>
</evidence>
<reference evidence="4" key="1">
    <citation type="submission" date="2020-04" db="EMBL/GenBank/DDBJ databases">
        <authorList>
            <person name="Zhang T."/>
        </authorList>
    </citation>
    <scope>NUCLEOTIDE SEQUENCE</scope>
    <source>
        <strain evidence="4">HKST-UBA02</strain>
    </source>
</reference>
<comment type="caution">
    <text evidence="4">The sequence shown here is derived from an EMBL/GenBank/DDBJ whole genome shotgun (WGS) entry which is preliminary data.</text>
</comment>
<protein>
    <submittedName>
        <fullName evidence="4">Alkaline phosphatase family protein</fullName>
    </submittedName>
</protein>
<keyword evidence="1" id="KW-0677">Repeat</keyword>
<dbReference type="InterPro" id="IPR011990">
    <property type="entry name" value="TPR-like_helical_dom_sf"/>
</dbReference>
<dbReference type="InterPro" id="IPR017850">
    <property type="entry name" value="Alkaline_phosphatase_core_sf"/>
</dbReference>
<proteinExistence type="predicted"/>
<dbReference type="PROSITE" id="PS50005">
    <property type="entry name" value="TPR"/>
    <property type="match status" value="3"/>
</dbReference>
<feature type="repeat" description="TPR" evidence="3">
    <location>
        <begin position="635"/>
        <end position="668"/>
    </location>
</feature>
<dbReference type="Gene3D" id="3.40.720.10">
    <property type="entry name" value="Alkaline Phosphatase, subunit A"/>
    <property type="match status" value="1"/>
</dbReference>
<dbReference type="SMART" id="SM00028">
    <property type="entry name" value="TPR"/>
    <property type="match status" value="3"/>
</dbReference>
<organism evidence="4 5">
    <name type="scientific">Eiseniibacteriota bacterium</name>
    <dbReference type="NCBI Taxonomy" id="2212470"/>
    <lineage>
        <taxon>Bacteria</taxon>
        <taxon>Candidatus Eiseniibacteriota</taxon>
    </lineage>
</organism>
<dbReference type="SUPFAM" id="SSF48452">
    <property type="entry name" value="TPR-like"/>
    <property type="match status" value="1"/>
</dbReference>
<evidence type="ECO:0000313" key="5">
    <source>
        <dbReference type="Proteomes" id="UP000739538"/>
    </source>
</evidence>
<dbReference type="InterPro" id="IPR050498">
    <property type="entry name" value="Ycf3"/>
</dbReference>
<dbReference type="PANTHER" id="PTHR44858:SF1">
    <property type="entry name" value="UDP-N-ACETYLGLUCOSAMINE--PEPTIDE N-ACETYLGLUCOSAMINYLTRANSFERASE SPINDLY-RELATED"/>
    <property type="match status" value="1"/>
</dbReference>
<dbReference type="InterPro" id="IPR002591">
    <property type="entry name" value="Phosphodiest/P_Trfase"/>
</dbReference>
<dbReference type="InterPro" id="IPR019734">
    <property type="entry name" value="TPR_rpt"/>
</dbReference>
<dbReference type="Proteomes" id="UP000739538">
    <property type="component" value="Unassembled WGS sequence"/>
</dbReference>
<evidence type="ECO:0000256" key="3">
    <source>
        <dbReference type="PROSITE-ProRule" id="PRU00339"/>
    </source>
</evidence>
<name>A0A956N7V4_UNCEI</name>
<dbReference type="EMBL" id="JAGQHS010000001">
    <property type="protein sequence ID" value="MCA9754247.1"/>
    <property type="molecule type" value="Genomic_DNA"/>
</dbReference>
<evidence type="ECO:0000313" key="4">
    <source>
        <dbReference type="EMBL" id="MCA9754247.1"/>
    </source>
</evidence>
<accession>A0A956N7V4</accession>
<gene>
    <name evidence="4" type="ORF">KDA27_00485</name>
</gene>
<evidence type="ECO:0000256" key="1">
    <source>
        <dbReference type="ARBA" id="ARBA00022737"/>
    </source>
</evidence>
<dbReference type="AlphaFoldDB" id="A0A956N7V4"/>
<dbReference type="Gene3D" id="1.25.40.10">
    <property type="entry name" value="Tetratricopeptide repeat domain"/>
    <property type="match status" value="1"/>
</dbReference>
<feature type="repeat" description="TPR" evidence="3">
    <location>
        <begin position="533"/>
        <end position="566"/>
    </location>
</feature>
<keyword evidence="2 3" id="KW-0802">TPR repeat</keyword>